<organism evidence="2 3">
    <name type="scientific">Staurois parvus</name>
    <dbReference type="NCBI Taxonomy" id="386267"/>
    <lineage>
        <taxon>Eukaryota</taxon>
        <taxon>Metazoa</taxon>
        <taxon>Chordata</taxon>
        <taxon>Craniata</taxon>
        <taxon>Vertebrata</taxon>
        <taxon>Euteleostomi</taxon>
        <taxon>Amphibia</taxon>
        <taxon>Batrachia</taxon>
        <taxon>Anura</taxon>
        <taxon>Neobatrachia</taxon>
        <taxon>Ranoidea</taxon>
        <taxon>Ranidae</taxon>
        <taxon>Staurois</taxon>
    </lineage>
</organism>
<dbReference type="Proteomes" id="UP001162483">
    <property type="component" value="Unassembled WGS sequence"/>
</dbReference>
<reference evidence="2" key="1">
    <citation type="submission" date="2023-05" db="EMBL/GenBank/DDBJ databases">
        <authorList>
            <person name="Stuckert A."/>
        </authorList>
    </citation>
    <scope>NUCLEOTIDE SEQUENCE</scope>
</reference>
<accession>A0ABN9BPR4</accession>
<protein>
    <submittedName>
        <fullName evidence="2">Uncharacterized protein</fullName>
    </submittedName>
</protein>
<dbReference type="EMBL" id="CATNWA010005256">
    <property type="protein sequence ID" value="CAI9549640.1"/>
    <property type="molecule type" value="Genomic_DNA"/>
</dbReference>
<feature type="compositionally biased region" description="Low complexity" evidence="1">
    <location>
        <begin position="40"/>
        <end position="55"/>
    </location>
</feature>
<feature type="region of interest" description="Disordered" evidence="1">
    <location>
        <begin position="1"/>
        <end position="20"/>
    </location>
</feature>
<proteinExistence type="predicted"/>
<evidence type="ECO:0000313" key="2">
    <source>
        <dbReference type="EMBL" id="CAI9549640.1"/>
    </source>
</evidence>
<evidence type="ECO:0000256" key="1">
    <source>
        <dbReference type="SAM" id="MobiDB-lite"/>
    </source>
</evidence>
<gene>
    <name evidence="2" type="ORF">SPARVUS_LOCUS3387167</name>
</gene>
<comment type="caution">
    <text evidence="2">The sequence shown here is derived from an EMBL/GenBank/DDBJ whole genome shotgun (WGS) entry which is preliminary data.</text>
</comment>
<name>A0ABN9BPR4_9NEOB</name>
<keyword evidence="3" id="KW-1185">Reference proteome</keyword>
<feature type="non-terminal residue" evidence="2">
    <location>
        <position position="94"/>
    </location>
</feature>
<feature type="non-terminal residue" evidence="2">
    <location>
        <position position="1"/>
    </location>
</feature>
<evidence type="ECO:0000313" key="3">
    <source>
        <dbReference type="Proteomes" id="UP001162483"/>
    </source>
</evidence>
<feature type="region of interest" description="Disordered" evidence="1">
    <location>
        <begin position="34"/>
        <end position="62"/>
    </location>
</feature>
<sequence length="94" mass="10751">PRVHQSKAGSEDKRQEQCHGIARVINSRAARYRIRRKSQGQEQSQSQEPVSGEQSKSGEEQAAWRESSPCMCAIAHSCVHVHFRSRFFLPEIPY</sequence>